<dbReference type="PRINTS" id="PR00154">
    <property type="entry name" value="AMPBINDING"/>
</dbReference>
<dbReference type="SUPFAM" id="SSF56801">
    <property type="entry name" value="Acetyl-CoA synthetase-like"/>
    <property type="match status" value="1"/>
</dbReference>
<dbReference type="Gene3D" id="3.40.50.12780">
    <property type="entry name" value="N-terminal domain of ligase-like"/>
    <property type="match status" value="1"/>
</dbReference>
<dbReference type="PROSITE" id="PS00455">
    <property type="entry name" value="AMP_BINDING"/>
    <property type="match status" value="1"/>
</dbReference>
<dbReference type="Pfam" id="PF00501">
    <property type="entry name" value="AMP-binding"/>
    <property type="match status" value="1"/>
</dbReference>
<reference evidence="2 3" key="1">
    <citation type="journal article" date="1995" name="DNA Res.">
        <title>Sequence analysis of the genome of the unicellular cyanobacterium Synechocystis sp. strain PCC6803. I. Sequence features in the 1 Mb region from map positions 64% to 92% of the genome.</title>
        <authorList>
            <person name="Kaneko T."/>
            <person name="Tanaka A."/>
            <person name="Sato S."/>
            <person name="Kotani H."/>
            <person name="Sazuka T."/>
            <person name="Miyajima N."/>
            <person name="Sugiura M."/>
            <person name="Tabata S."/>
        </authorList>
    </citation>
    <scope>NUCLEOTIDE SEQUENCE [LARGE SCALE GENOMIC DNA]</scope>
    <source>
        <strain evidence="3">ATCC 27184 / PCC 6803 / Kazusa</strain>
    </source>
</reference>
<dbReference type="PhylomeDB" id="P73004"/>
<organism evidence="2 3">
    <name type="scientific">Synechocystis sp. (strain ATCC 27184 / PCC 6803 / Kazusa)</name>
    <dbReference type="NCBI Taxonomy" id="1111708"/>
    <lineage>
        <taxon>Bacteria</taxon>
        <taxon>Bacillati</taxon>
        <taxon>Cyanobacteriota</taxon>
        <taxon>Cyanophyceae</taxon>
        <taxon>Synechococcales</taxon>
        <taxon>Merismopediaceae</taxon>
        <taxon>Synechocystis</taxon>
    </lineage>
</organism>
<gene>
    <name evidence="2" type="ordered locus">slr1609</name>
</gene>
<keyword evidence="3" id="KW-1185">Reference proteome</keyword>
<dbReference type="AlphaFoldDB" id="P73004"/>
<accession>P73004</accession>
<dbReference type="PANTHER" id="PTHR43813">
    <property type="entry name" value="ACYL-ACTIVATING ENZYME 16, CHLOROPLASTIC-RELATED"/>
    <property type="match status" value="1"/>
</dbReference>
<dbReference type="Pfam" id="PF23562">
    <property type="entry name" value="AMP-binding_C_3"/>
    <property type="match status" value="1"/>
</dbReference>
<dbReference type="Proteomes" id="UP000001425">
    <property type="component" value="Chromosome"/>
</dbReference>
<dbReference type="FunCoup" id="P73004">
    <property type="interactions" value="371"/>
</dbReference>
<dbReference type="InterPro" id="IPR052987">
    <property type="entry name" value="Chloroplast_AMP-bd_Enzymes"/>
</dbReference>
<dbReference type="EnsemblBacteria" id="BAA17024">
    <property type="protein sequence ID" value="BAA17024"/>
    <property type="gene ID" value="BAA17024"/>
</dbReference>
<keyword evidence="2" id="KW-0436">Ligase</keyword>
<dbReference type="STRING" id="1148.gene:10497885"/>
<dbReference type="KEGG" id="syn:slr1609"/>
<dbReference type="InterPro" id="IPR042099">
    <property type="entry name" value="ANL_N_sf"/>
</dbReference>
<dbReference type="EMBL" id="BA000022">
    <property type="protein sequence ID" value="BAA17024.1"/>
    <property type="molecule type" value="Genomic_DNA"/>
</dbReference>
<dbReference type="InParanoid" id="P73004"/>
<evidence type="ECO:0000313" key="3">
    <source>
        <dbReference type="Proteomes" id="UP000001425"/>
    </source>
</evidence>
<dbReference type="eggNOG" id="COG1022">
    <property type="taxonomic scope" value="Bacteria"/>
</dbReference>
<proteinExistence type="predicted"/>
<sequence>MDSGHGAQSRIKLGQTGYKLSTYFCKSGPNWENQPQIHWNSLFSTVKIQLSLFPSSFHLIMVTPINYHSIHCLADIWAITGENFADIVALNDRHSHPPVTLTYAQLREEITAFAAGLQSLGVTPHQHLAIFADNSPRWFIADQGSMLAGAVNAVRSAQAERQELLYILEDSNSRTLIAENRQTLSKLALDGETIDLKLIILLTDEEVAEDSAIPQYNFAQVMALGAGKIPTPVPRQEEDLATLIYTSGTTGQPKGVMLSHGNLLHQVRELDSVIIPRPGDQVLSILPCWHSLERSAEYFLLSRGCTMNYTSIRHFKGDVKDIKPHHIVGVPRLWESLYEGVQKTFREKSPGQQKLINFFFGISQKYILAKRIANNLSLNHLHASAIARLVARCQALVLSPLHYLGDKIVYHKVRQAAGGRLETLISGGGALARHLDDFYEITSIPVLVGYGLTETAPVTNARVHKHNLRYSSGRPIPFTEIRIVDMETKEDLPPETQGLVLIRGPQVMQGYYNKPEATAKVLDQEGWFDSGDLGWVTPQNDLILTGRAKDTIVLSNGENVEPQPIEDACLRSAYIDQIMLVGQDQKSLGALIVPNFDALQKWAETKNLQITVPEPSASSEGMQASGLYDPQVVGLMRSELHREVRDRPGYRADDQIKDFRFIPAPFSLENGMMTQTLKLKRPVVTQTYQHLIDEMF</sequence>
<dbReference type="GO" id="GO:0016874">
    <property type="term" value="F:ligase activity"/>
    <property type="evidence" value="ECO:0007669"/>
    <property type="project" value="UniProtKB-KW"/>
</dbReference>
<feature type="domain" description="AMP-dependent synthetase/ligase" evidence="1">
    <location>
        <begin position="82"/>
        <end position="512"/>
    </location>
</feature>
<dbReference type="PANTHER" id="PTHR43813:SF1">
    <property type="entry name" value="ACYL-ACTIVATING ENZYME 16, CHLOROPLASTIC-RELATED"/>
    <property type="match status" value="1"/>
</dbReference>
<name>P73004_SYNY3</name>
<dbReference type="IntAct" id="P73004">
    <property type="interactions" value="3"/>
</dbReference>
<dbReference type="InterPro" id="IPR020459">
    <property type="entry name" value="AMP-binding"/>
</dbReference>
<reference evidence="2 3" key="2">
    <citation type="journal article" date="1996" name="DNA Res.">
        <title>Sequence analysis of the genome of the unicellular cyanobacterium Synechocystis sp. strain PCC6803. II. Sequence determination of the entire genome and assignment of potential protein-coding regions.</title>
        <authorList>
            <person name="Kaneko T."/>
            <person name="Sato S."/>
            <person name="Kotani H."/>
            <person name="Tanaka A."/>
            <person name="Asamizu E."/>
            <person name="Nakamura Y."/>
            <person name="Miyajima N."/>
            <person name="Hirosawa M."/>
            <person name="Sugiura M."/>
            <person name="Sasamoto S."/>
            <person name="Kimura T."/>
            <person name="Hosouchi T."/>
            <person name="Matsuno A."/>
            <person name="Muraki A."/>
            <person name="Nakazaki N."/>
            <person name="Naruo K."/>
            <person name="Okumura S."/>
            <person name="Shimpo S."/>
            <person name="Takeuchi C."/>
            <person name="Wada T."/>
            <person name="Watanabe A."/>
            <person name="Yamada M."/>
            <person name="Yasuda M."/>
            <person name="Tabata S."/>
        </authorList>
    </citation>
    <scope>NUCLEOTIDE SEQUENCE [LARGE SCALE GENOMIC DNA]</scope>
    <source>
        <strain evidence="3">ATCC 27184 / PCC 6803 / Kazusa</strain>
    </source>
</reference>
<dbReference type="PIR" id="S74984">
    <property type="entry name" value="S74984"/>
</dbReference>
<evidence type="ECO:0000313" key="2">
    <source>
        <dbReference type="EMBL" id="BAA17024.1"/>
    </source>
</evidence>
<evidence type="ECO:0000259" key="1">
    <source>
        <dbReference type="Pfam" id="PF00501"/>
    </source>
</evidence>
<dbReference type="PaxDb" id="1148-1652099"/>
<dbReference type="InterPro" id="IPR000873">
    <property type="entry name" value="AMP-dep_synth/lig_dom"/>
</dbReference>
<dbReference type="InterPro" id="IPR020845">
    <property type="entry name" value="AMP-binding_CS"/>
</dbReference>
<protein>
    <submittedName>
        <fullName evidence="2">Long-chain-fatty-acid CoA ligase</fullName>
    </submittedName>
</protein>